<dbReference type="Gramene" id="evm.model.03.1697">
    <property type="protein sequence ID" value="cds.evm.model.03.1697"/>
    <property type="gene ID" value="evm.TU.03.1697"/>
</dbReference>
<reference evidence="3" key="2">
    <citation type="submission" date="2021-03" db="UniProtKB">
        <authorList>
            <consortium name="EnsemblPlants"/>
        </authorList>
    </citation>
    <scope>IDENTIFICATION</scope>
</reference>
<dbReference type="Proteomes" id="UP000596661">
    <property type="component" value="Chromosome 3"/>
</dbReference>
<dbReference type="AlphaFoldDB" id="A0A803P6B8"/>
<evidence type="ECO:0000256" key="1">
    <source>
        <dbReference type="SAM" id="MobiDB-lite"/>
    </source>
</evidence>
<feature type="transmembrane region" description="Helical" evidence="2">
    <location>
        <begin position="35"/>
        <end position="56"/>
    </location>
</feature>
<evidence type="ECO:0000313" key="3">
    <source>
        <dbReference type="EnsemblPlants" id="cds.evm.model.03.1697"/>
    </source>
</evidence>
<sequence>MASDNGRTVSLGAKPSDVGRAQPHPRSGLVFLSGVLGYLDTWTLLVVVEVFFPLWVSASKESRIVWNTTDTSYVTSCSGFVYATRLGKVSIVWDIAMTTT</sequence>
<evidence type="ECO:0000313" key="4">
    <source>
        <dbReference type="Proteomes" id="UP000596661"/>
    </source>
</evidence>
<reference evidence="3" key="1">
    <citation type="submission" date="2018-11" db="EMBL/GenBank/DDBJ databases">
        <authorList>
            <person name="Grassa J C."/>
        </authorList>
    </citation>
    <scope>NUCLEOTIDE SEQUENCE [LARGE SCALE GENOMIC DNA]</scope>
</reference>
<organism evidence="3 4">
    <name type="scientific">Cannabis sativa</name>
    <name type="common">Hemp</name>
    <name type="synonym">Marijuana</name>
    <dbReference type="NCBI Taxonomy" id="3483"/>
    <lineage>
        <taxon>Eukaryota</taxon>
        <taxon>Viridiplantae</taxon>
        <taxon>Streptophyta</taxon>
        <taxon>Embryophyta</taxon>
        <taxon>Tracheophyta</taxon>
        <taxon>Spermatophyta</taxon>
        <taxon>Magnoliopsida</taxon>
        <taxon>eudicotyledons</taxon>
        <taxon>Gunneridae</taxon>
        <taxon>Pentapetalae</taxon>
        <taxon>rosids</taxon>
        <taxon>fabids</taxon>
        <taxon>Rosales</taxon>
        <taxon>Cannabaceae</taxon>
        <taxon>Cannabis</taxon>
    </lineage>
</organism>
<keyword evidence="2" id="KW-0812">Transmembrane</keyword>
<keyword evidence="2" id="KW-0472">Membrane</keyword>
<name>A0A803P6B8_CANSA</name>
<accession>A0A803P6B8</accession>
<keyword evidence="2" id="KW-1133">Transmembrane helix</keyword>
<dbReference type="EnsemblPlants" id="evm.model.03.1697">
    <property type="protein sequence ID" value="cds.evm.model.03.1697"/>
    <property type="gene ID" value="evm.TU.03.1697"/>
</dbReference>
<proteinExistence type="predicted"/>
<feature type="region of interest" description="Disordered" evidence="1">
    <location>
        <begin position="1"/>
        <end position="24"/>
    </location>
</feature>
<evidence type="ECO:0000256" key="2">
    <source>
        <dbReference type="SAM" id="Phobius"/>
    </source>
</evidence>
<protein>
    <submittedName>
        <fullName evidence="3">Uncharacterized protein</fullName>
    </submittedName>
</protein>
<keyword evidence="4" id="KW-1185">Reference proteome</keyword>
<dbReference type="EMBL" id="UZAU01000330">
    <property type="status" value="NOT_ANNOTATED_CDS"/>
    <property type="molecule type" value="Genomic_DNA"/>
</dbReference>